<evidence type="ECO:0000313" key="2">
    <source>
        <dbReference type="EMBL" id="KAG2196845.1"/>
    </source>
</evidence>
<feature type="region of interest" description="Disordered" evidence="1">
    <location>
        <begin position="1"/>
        <end position="32"/>
    </location>
</feature>
<protein>
    <submittedName>
        <fullName evidence="2">Uncharacterized protein</fullName>
    </submittedName>
</protein>
<reference evidence="2" key="1">
    <citation type="submission" date="2020-12" db="EMBL/GenBank/DDBJ databases">
        <title>Metabolic potential, ecology and presence of endohyphal bacteria is reflected in genomic diversity of Mucoromycotina.</title>
        <authorList>
            <person name="Muszewska A."/>
            <person name="Okrasinska A."/>
            <person name="Steczkiewicz K."/>
            <person name="Drgas O."/>
            <person name="Orlowska M."/>
            <person name="Perlinska-Lenart U."/>
            <person name="Aleksandrzak-Piekarczyk T."/>
            <person name="Szatraj K."/>
            <person name="Zielenkiewicz U."/>
            <person name="Pilsyk S."/>
            <person name="Malc E."/>
            <person name="Mieczkowski P."/>
            <person name="Kruszewska J.S."/>
            <person name="Biernat P."/>
            <person name="Pawlowska J."/>
        </authorList>
    </citation>
    <scope>NUCLEOTIDE SEQUENCE</scope>
    <source>
        <strain evidence="2">CBS 226.32</strain>
    </source>
</reference>
<dbReference type="EMBL" id="JAEPRC010000457">
    <property type="protein sequence ID" value="KAG2196845.1"/>
    <property type="molecule type" value="Genomic_DNA"/>
</dbReference>
<dbReference type="AlphaFoldDB" id="A0A8H7QS87"/>
<feature type="compositionally biased region" description="Polar residues" evidence="1">
    <location>
        <begin position="8"/>
        <end position="22"/>
    </location>
</feature>
<gene>
    <name evidence="2" type="ORF">INT46_005472</name>
</gene>
<sequence length="199" mass="22088">MSDHEDYTGSSRLYRTGSSNADASARGDTGDVSVRDPMHDVLANCVVDGQQLDLSDLTVANVSSINENVPDDNEWRSTLTRFFTAVDAINSRDKKACLVALISDFILNTTSKSRDYRLPKAWPTGVVASIEDVWNRTDEYTQRSFLRHPTAQSMATAILTSVDNKKFAEEVINKNDYSNDVAKGIMFDFVYPAATSCRL</sequence>
<name>A0A8H7QS87_9FUNG</name>
<accession>A0A8H7QS87</accession>
<evidence type="ECO:0000313" key="3">
    <source>
        <dbReference type="Proteomes" id="UP000650833"/>
    </source>
</evidence>
<comment type="caution">
    <text evidence="2">The sequence shown here is derived from an EMBL/GenBank/DDBJ whole genome shotgun (WGS) entry which is preliminary data.</text>
</comment>
<keyword evidence="3" id="KW-1185">Reference proteome</keyword>
<organism evidence="2 3">
    <name type="scientific">Mucor plumbeus</name>
    <dbReference type="NCBI Taxonomy" id="97098"/>
    <lineage>
        <taxon>Eukaryota</taxon>
        <taxon>Fungi</taxon>
        <taxon>Fungi incertae sedis</taxon>
        <taxon>Mucoromycota</taxon>
        <taxon>Mucoromycotina</taxon>
        <taxon>Mucoromycetes</taxon>
        <taxon>Mucorales</taxon>
        <taxon>Mucorineae</taxon>
        <taxon>Mucoraceae</taxon>
        <taxon>Mucor</taxon>
    </lineage>
</organism>
<proteinExistence type="predicted"/>
<dbReference type="Proteomes" id="UP000650833">
    <property type="component" value="Unassembled WGS sequence"/>
</dbReference>
<evidence type="ECO:0000256" key="1">
    <source>
        <dbReference type="SAM" id="MobiDB-lite"/>
    </source>
</evidence>